<evidence type="ECO:0000256" key="4">
    <source>
        <dbReference type="ARBA" id="ARBA00023295"/>
    </source>
</evidence>
<name>A0ABT1ZFX4_9MICO</name>
<organism evidence="6 7">
    <name type="scientific">Protaetiibacter mangrovi</name>
    <dbReference type="NCBI Taxonomy" id="2970926"/>
    <lineage>
        <taxon>Bacteria</taxon>
        <taxon>Bacillati</taxon>
        <taxon>Actinomycetota</taxon>
        <taxon>Actinomycetes</taxon>
        <taxon>Micrococcales</taxon>
        <taxon>Microbacteriaceae</taxon>
        <taxon>Protaetiibacter</taxon>
    </lineage>
</organism>
<dbReference type="SUPFAM" id="SSF75005">
    <property type="entry name" value="Arabinanase/levansucrase/invertase"/>
    <property type="match status" value="1"/>
</dbReference>
<comment type="similarity">
    <text evidence="2 5">Belongs to the glycosyl hydrolase 43 family.</text>
</comment>
<dbReference type="RefSeq" id="WP_258798680.1">
    <property type="nucleotide sequence ID" value="NZ_JANTHX010000007.1"/>
</dbReference>
<dbReference type="EMBL" id="JANTHX010000007">
    <property type="protein sequence ID" value="MCS0499618.1"/>
    <property type="molecule type" value="Genomic_DNA"/>
</dbReference>
<evidence type="ECO:0000256" key="5">
    <source>
        <dbReference type="PIRNR" id="PIRNR026534"/>
    </source>
</evidence>
<dbReference type="CDD" id="cd08998">
    <property type="entry name" value="GH43_Arb43a-like"/>
    <property type="match status" value="1"/>
</dbReference>
<accession>A0ABT1ZFX4</accession>
<keyword evidence="7" id="KW-1185">Reference proteome</keyword>
<dbReference type="PROSITE" id="PS51257">
    <property type="entry name" value="PROKAR_LIPOPROTEIN"/>
    <property type="match status" value="1"/>
</dbReference>
<dbReference type="Proteomes" id="UP001205337">
    <property type="component" value="Unassembled WGS sequence"/>
</dbReference>
<dbReference type="Pfam" id="PF04616">
    <property type="entry name" value="Glyco_hydro_43"/>
    <property type="match status" value="1"/>
</dbReference>
<evidence type="ECO:0000256" key="2">
    <source>
        <dbReference type="ARBA" id="ARBA00009865"/>
    </source>
</evidence>
<dbReference type="InterPro" id="IPR006710">
    <property type="entry name" value="Glyco_hydro_43"/>
</dbReference>
<proteinExistence type="inferred from homology"/>
<dbReference type="InterPro" id="IPR023296">
    <property type="entry name" value="Glyco_hydro_beta-prop_sf"/>
</dbReference>
<comment type="caution">
    <text evidence="6">The sequence shown here is derived from an EMBL/GenBank/DDBJ whole genome shotgun (WGS) entry which is preliminary data.</text>
</comment>
<keyword evidence="3 5" id="KW-0378">Hydrolase</keyword>
<evidence type="ECO:0000256" key="1">
    <source>
        <dbReference type="ARBA" id="ARBA00004834"/>
    </source>
</evidence>
<dbReference type="PIRSF" id="PIRSF026534">
    <property type="entry name" value="Endo_alpha-L-arabinosidase"/>
    <property type="match status" value="1"/>
</dbReference>
<dbReference type="PANTHER" id="PTHR43301">
    <property type="entry name" value="ARABINAN ENDO-1,5-ALPHA-L-ARABINOSIDASE"/>
    <property type="match status" value="1"/>
</dbReference>
<evidence type="ECO:0000313" key="6">
    <source>
        <dbReference type="EMBL" id="MCS0499618.1"/>
    </source>
</evidence>
<comment type="pathway">
    <text evidence="1 5">Glycan metabolism; L-arabinan degradation.</text>
</comment>
<reference evidence="6 7" key="1">
    <citation type="submission" date="2022-08" db="EMBL/GenBank/DDBJ databases">
        <authorList>
            <person name="Li F."/>
        </authorList>
    </citation>
    <scope>NUCLEOTIDE SEQUENCE [LARGE SCALE GENOMIC DNA]</scope>
    <source>
        <strain evidence="6 7">10F1B-8-1</strain>
    </source>
</reference>
<dbReference type="PANTHER" id="PTHR43301:SF3">
    <property type="entry name" value="ARABINAN ENDO-1,5-ALPHA-L-ARABINOSIDASE A-RELATED"/>
    <property type="match status" value="1"/>
</dbReference>
<dbReference type="Gene3D" id="2.115.10.20">
    <property type="entry name" value="Glycosyl hydrolase domain, family 43"/>
    <property type="match status" value="1"/>
</dbReference>
<evidence type="ECO:0000256" key="3">
    <source>
        <dbReference type="ARBA" id="ARBA00022801"/>
    </source>
</evidence>
<gene>
    <name evidence="6" type="ORF">NUH29_08660</name>
</gene>
<evidence type="ECO:0000313" key="7">
    <source>
        <dbReference type="Proteomes" id="UP001205337"/>
    </source>
</evidence>
<dbReference type="InterPro" id="IPR050727">
    <property type="entry name" value="GH43_arabinanases"/>
</dbReference>
<sequence length="334" mass="34815">MTARLLGPVVVAALMLTGCSPIQPTPPSDLAGDVRVHDPALVAGAGDEPWFVYSTGDPLLDGGELQVRRSDDGGVTWRRVGSVWPTGGRPAWIAEEVPGVTNLWAPELHEHDGTWYLYYAASTFGSNHSAIGLATATTLDPDDPAYGWTDRGPVLVSEKTDDVNAIDPAVIDDAEGRPWLAFGSFWSGIRMLPLSWPGGLLAEGASLDDAVLLAGGRGGPNAIEAPSITRHGDAFWLFASIGACCRGVDSTYQVIVGRADEVTGPYLDADGVPLASGGGTVVLTTEGDRIGPGGESVSGELLGFHFYDGANAGLPALAIEPLRWGTDGWPSVGE</sequence>
<dbReference type="InterPro" id="IPR016840">
    <property type="entry name" value="Glyco_hydro_43_endo_a_Ara-ase"/>
</dbReference>
<keyword evidence="4 5" id="KW-0326">Glycosidase</keyword>
<protein>
    <submittedName>
        <fullName evidence="6">Arabinan endo-1,5-alpha-L-arabinosidase</fullName>
    </submittedName>
</protein>